<feature type="compositionally biased region" description="Polar residues" evidence="1">
    <location>
        <begin position="536"/>
        <end position="546"/>
    </location>
</feature>
<evidence type="ECO:0000256" key="2">
    <source>
        <dbReference type="SAM" id="Phobius"/>
    </source>
</evidence>
<dbReference type="EMBL" id="BLXT01005456">
    <property type="protein sequence ID" value="GFO22849.1"/>
    <property type="molecule type" value="Genomic_DNA"/>
</dbReference>
<accession>A0AAV4BRR0</accession>
<keyword evidence="2" id="KW-0472">Membrane</keyword>
<reference evidence="3 4" key="1">
    <citation type="journal article" date="2021" name="Elife">
        <title>Chloroplast acquisition without the gene transfer in kleptoplastic sea slugs, Plakobranchus ocellatus.</title>
        <authorList>
            <person name="Maeda T."/>
            <person name="Takahashi S."/>
            <person name="Yoshida T."/>
            <person name="Shimamura S."/>
            <person name="Takaki Y."/>
            <person name="Nagai Y."/>
            <person name="Toyoda A."/>
            <person name="Suzuki Y."/>
            <person name="Arimoto A."/>
            <person name="Ishii H."/>
            <person name="Satoh N."/>
            <person name="Nishiyama T."/>
            <person name="Hasebe M."/>
            <person name="Maruyama T."/>
            <person name="Minagawa J."/>
            <person name="Obokata J."/>
            <person name="Shigenobu S."/>
        </authorList>
    </citation>
    <scope>NUCLEOTIDE SEQUENCE [LARGE SCALE GENOMIC DNA]</scope>
</reference>
<evidence type="ECO:0000313" key="4">
    <source>
        <dbReference type="Proteomes" id="UP000735302"/>
    </source>
</evidence>
<comment type="caution">
    <text evidence="3">The sequence shown here is derived from an EMBL/GenBank/DDBJ whole genome shotgun (WGS) entry which is preliminary data.</text>
</comment>
<organism evidence="3 4">
    <name type="scientific">Plakobranchus ocellatus</name>
    <dbReference type="NCBI Taxonomy" id="259542"/>
    <lineage>
        <taxon>Eukaryota</taxon>
        <taxon>Metazoa</taxon>
        <taxon>Spiralia</taxon>
        <taxon>Lophotrochozoa</taxon>
        <taxon>Mollusca</taxon>
        <taxon>Gastropoda</taxon>
        <taxon>Heterobranchia</taxon>
        <taxon>Euthyneura</taxon>
        <taxon>Panpulmonata</taxon>
        <taxon>Sacoglossa</taxon>
        <taxon>Placobranchoidea</taxon>
        <taxon>Plakobranchidae</taxon>
        <taxon>Plakobranchus</taxon>
    </lineage>
</organism>
<name>A0AAV4BRR0_9GAST</name>
<feature type="non-terminal residue" evidence="3">
    <location>
        <position position="1"/>
    </location>
</feature>
<sequence length="743" mass="84506">QDLTTVYKKIETKNMIEGFASFYIETPTPERLTVKRYKSRSGSVCDKEKWCENRFFWRPHPLNPLSSISVTIDTSNNEDMLKASVGHLTNGTMYLYELSVSTSQYSMGLTKCADLLLFREIHNLPWDSSYRPETANFFVLPPGRKISVNTCDMSLKGENMAYWTSQSGESIRLWHDMSSVISSSTASTLMITFDNQKSMMGVYYMLIKTLDWRKTPRTIVLREMLEVEKDIKKFKIPAPRTLNRDYVMYVFKNNASSDIGCRCNQKTICTNGMDCTVAHQEGKDVFIVEINVKLVDRLSLQFPLKKDYLEWRVSFVDAKFAGKIKKYYRLLFFPKGVHRNAKYVLLRETVSARKMSYVIKVRWFAYYLLIFPSLDEAGIGCKMRKWCDGRFYFEIVYVAGRPPVVLLDVHNDKSDNLNNYTVFVTDMNVMKFDIYRLSSPPAAAPRSTDPTVDRPPDLTVALPTDLTVARPSDPTMALPSNLTVDTLDSTDNIFSKNSAIVLLALVSGACFLAFVTVLTVHIMRSRKIRSSRETDQQAASETSEQGPSDGYEVLPGERISGDYEHIVEDRLSHGYESILNEDFPRNRFRNRKVSSSSHYQTISLENMDTSPQGASGLSQKDEALLKFSKSCGNLADSKVHIFGHADDKKEPVVQEPEPFGSTFSIQNSEEEQQPRLAWFMLKASSDDGPFAGAFYFTEVENSIELKDFSKKGRCSADADGECEYLTALDSSREHEDYLELIAD</sequence>
<protein>
    <submittedName>
        <fullName evidence="3">Uncharacterized protein</fullName>
    </submittedName>
</protein>
<feature type="transmembrane region" description="Helical" evidence="2">
    <location>
        <begin position="499"/>
        <end position="522"/>
    </location>
</feature>
<evidence type="ECO:0000313" key="3">
    <source>
        <dbReference type="EMBL" id="GFO22849.1"/>
    </source>
</evidence>
<dbReference type="AlphaFoldDB" id="A0AAV4BRR0"/>
<evidence type="ECO:0000256" key="1">
    <source>
        <dbReference type="SAM" id="MobiDB-lite"/>
    </source>
</evidence>
<keyword evidence="2" id="KW-1133">Transmembrane helix</keyword>
<keyword evidence="4" id="KW-1185">Reference proteome</keyword>
<proteinExistence type="predicted"/>
<gene>
    <name evidence="3" type="ORF">PoB_004935400</name>
</gene>
<keyword evidence="2" id="KW-0812">Transmembrane</keyword>
<feature type="region of interest" description="Disordered" evidence="1">
    <location>
        <begin position="528"/>
        <end position="555"/>
    </location>
</feature>
<dbReference type="Proteomes" id="UP000735302">
    <property type="component" value="Unassembled WGS sequence"/>
</dbReference>